<gene>
    <name evidence="1" type="ORF">RYX56_24540</name>
</gene>
<accession>A0ABU3XI13</accession>
<sequence length="60" mass="7187">MDKDCNETPNHEDQFEINEVHGLKPKFMQSRGPFIYLTLCFGKNLDQERSRRRVKTVFKN</sequence>
<keyword evidence="2" id="KW-1185">Reference proteome</keyword>
<dbReference type="RefSeq" id="WP_317124412.1">
    <property type="nucleotide sequence ID" value="NZ_JAWJBA010000844.1"/>
</dbReference>
<dbReference type="Proteomes" id="UP001287282">
    <property type="component" value="Unassembled WGS sequence"/>
</dbReference>
<organism evidence="1 2">
    <name type="scientific">Alkalihalophilus lindianensis</name>
    <dbReference type="NCBI Taxonomy" id="1630542"/>
    <lineage>
        <taxon>Bacteria</taxon>
        <taxon>Bacillati</taxon>
        <taxon>Bacillota</taxon>
        <taxon>Bacilli</taxon>
        <taxon>Bacillales</taxon>
        <taxon>Bacillaceae</taxon>
        <taxon>Alkalihalophilus</taxon>
    </lineage>
</organism>
<dbReference type="EMBL" id="JAWJBA010000844">
    <property type="protein sequence ID" value="MDV2687520.1"/>
    <property type="molecule type" value="Genomic_DNA"/>
</dbReference>
<evidence type="ECO:0000313" key="2">
    <source>
        <dbReference type="Proteomes" id="UP001287282"/>
    </source>
</evidence>
<proteinExistence type="predicted"/>
<feature type="non-terminal residue" evidence="1">
    <location>
        <position position="60"/>
    </location>
</feature>
<name>A0ABU3XI13_9BACI</name>
<comment type="caution">
    <text evidence="1">The sequence shown here is derived from an EMBL/GenBank/DDBJ whole genome shotgun (WGS) entry which is preliminary data.</text>
</comment>
<evidence type="ECO:0000313" key="1">
    <source>
        <dbReference type="EMBL" id="MDV2687520.1"/>
    </source>
</evidence>
<reference evidence="1 2" key="1">
    <citation type="submission" date="2023-10" db="EMBL/GenBank/DDBJ databases">
        <title>Screening of Alkalihalobacillus lindianensis BZ-TG-R113 and Its Alleviation of Salt Stress on Rapeseed Growth.</title>
        <authorList>
            <person name="Zhao B."/>
            <person name="Guo T."/>
        </authorList>
    </citation>
    <scope>NUCLEOTIDE SEQUENCE [LARGE SCALE GENOMIC DNA]</scope>
    <source>
        <strain evidence="1 2">BZ-TG-R113</strain>
    </source>
</reference>
<protein>
    <submittedName>
        <fullName evidence="1">Uncharacterized protein</fullName>
    </submittedName>
</protein>